<proteinExistence type="predicted"/>
<feature type="coiled-coil region" evidence="1">
    <location>
        <begin position="951"/>
        <end position="989"/>
    </location>
</feature>
<evidence type="ECO:0000256" key="1">
    <source>
        <dbReference type="SAM" id="Coils"/>
    </source>
</evidence>
<feature type="chain" id="PRO_5043270138" evidence="3">
    <location>
        <begin position="27"/>
        <end position="1267"/>
    </location>
</feature>
<reference evidence="4" key="1">
    <citation type="submission" date="2022-10" db="EMBL/GenBank/DDBJ databases">
        <authorList>
            <person name="Chen Y."/>
            <person name="Dougan E. K."/>
            <person name="Chan C."/>
            <person name="Rhodes N."/>
            <person name="Thang M."/>
        </authorList>
    </citation>
    <scope>NUCLEOTIDE SEQUENCE</scope>
</reference>
<dbReference type="Pfam" id="PF13759">
    <property type="entry name" value="2OG-FeII_Oxy_5"/>
    <property type="match status" value="1"/>
</dbReference>
<feature type="coiled-coil region" evidence="1">
    <location>
        <begin position="1099"/>
        <end position="1126"/>
    </location>
</feature>
<dbReference type="OrthoDB" id="425005at2759"/>
<evidence type="ECO:0000256" key="3">
    <source>
        <dbReference type="SAM" id="SignalP"/>
    </source>
</evidence>
<evidence type="ECO:0000313" key="5">
    <source>
        <dbReference type="EMBL" id="CAL4772448.1"/>
    </source>
</evidence>
<keyword evidence="6" id="KW-1185">Reference proteome</keyword>
<feature type="compositionally biased region" description="Low complexity" evidence="2">
    <location>
        <begin position="1159"/>
        <end position="1169"/>
    </location>
</feature>
<feature type="region of interest" description="Disordered" evidence="2">
    <location>
        <begin position="1151"/>
        <end position="1225"/>
    </location>
</feature>
<evidence type="ECO:0000313" key="4">
    <source>
        <dbReference type="EMBL" id="CAI3985136.1"/>
    </source>
</evidence>
<feature type="coiled-coil region" evidence="1">
    <location>
        <begin position="900"/>
        <end position="927"/>
    </location>
</feature>
<reference evidence="5 6" key="2">
    <citation type="submission" date="2024-05" db="EMBL/GenBank/DDBJ databases">
        <authorList>
            <person name="Chen Y."/>
            <person name="Shah S."/>
            <person name="Dougan E. K."/>
            <person name="Thang M."/>
            <person name="Chan C."/>
        </authorList>
    </citation>
    <scope>NUCLEOTIDE SEQUENCE [LARGE SCALE GENOMIC DNA]</scope>
</reference>
<accession>A0A9P1C7D3</accession>
<dbReference type="InterPro" id="IPR012668">
    <property type="entry name" value="CHP02466"/>
</dbReference>
<name>A0A9P1C7D3_9DINO</name>
<sequence>MGCSFVRAATAVAFCHLLQDFFVTDAASSSAHVYSKVYAAKRSDYYLRRAESFDWSPEECRALLEAALEIDAANASVLARARVSQCDFQEPSKLEGPTELQVGAVRSWPRDWMKSKNSPEIRDLFTTPLGFLHASELKLKDWRGTLQRFAEAAMAKFQQVRRREKRRSFVDLNNHFFQSQDTDPKNAMAAPAAWPELYSSSEYKEWATVSRKICTSFINKLGVPLSEEEANNMELVTWAAVYPKSSEPVTHYYHAHQEVWSGFVLYVKMPEPTTPLTISDPRGAPPVEDFEWFQDLGDLGVDADPPFHRPMEFYAEEGDILIFPSFAIHKVPPHLGESTRVVFPTNCHLPKKFQRLQERFEGQECPLDGWERIARWQAPMLPRPGVLPVYAQHAQAVLKTVQRLEDPYMKLWEVQNQVLALLQFGASDPWAWLAAGNASARAAVLLDSRGEGKYYLDAALMFARALRLDAKIKPQLDECLEQLIPKKVKKQQKDAYRSLSSWRKLILSWGTEPPELEVTQFLHEEVNGPSLCRRMCPANLESAFRTLRILPAFSTRIYIVAAQRDPLQGALAAAQRILEEDAPGIEVSLAEAPETDSTSDCWKEVPPEASMTAVLCDAVGAVLVADPRGRWPKNWPGSQVGGAAEPKAPFHWHREILCAEGDVVLLPAWLQYKASKSYAVTATLPGRLPLARRLPRPQQAELLKARAHQAVLDSVDKWILGNEKGSVKAAFTAWNSFSKQSKSSERARQAVHASLRQALLGKDKAAVVNAFKNWLSLTKSEKAERDREQILADQKKHWEEETDRLRNQFDKEMRGTMTEHEKLKAQAQAQTELVLRRWLSMNELDISEHFVMWRRYTAATKDSSRKRNAVKDAMSRFLEGERRGVMHSTFTGWKTHVAQAAKDNSQIRKLEEQVERLLRKQEQSVQKYGTFLASKSGPAMKGLVFRRWFELSQGEKQRAELEREREVQLEEMARKHKMEETRKKEMRAKALHNLGVKGGRAVLLEVFLAWSYEYQKNKEVRCHKMNENQALVNYSKYILGKKLKEDSHALLASSFSEWRREGKILRHEDAMNTLEERDVYIAQLKAGFEEQLALAYQQIDQITETLQKELQTKEELAHELREAYADGTWVHWNWAHSKVLEDVKNLPDYPVTPGSATPGAGARGEVSGVSGAGGAPRGADKPPPNAVVPGRGMEEAPTSDLSQVSEPLAFQRPATTGDPRGTTGRWKGKATVFLVSTPVLQAPTFDLGIQPMAHFHWFNYLKTFAHS</sequence>
<evidence type="ECO:0000313" key="6">
    <source>
        <dbReference type="Proteomes" id="UP001152797"/>
    </source>
</evidence>
<gene>
    <name evidence="4" type="ORF">C1SCF055_LOCUS12618</name>
</gene>
<dbReference type="Gene3D" id="2.60.120.620">
    <property type="entry name" value="q2cbj1_9rhob like domain"/>
    <property type="match status" value="1"/>
</dbReference>
<protein>
    <submittedName>
        <fullName evidence="5">JmjC domain-containing protein</fullName>
    </submittedName>
</protein>
<keyword evidence="1" id="KW-0175">Coiled coil</keyword>
<dbReference type="AlphaFoldDB" id="A0A9P1C7D3"/>
<evidence type="ECO:0000256" key="2">
    <source>
        <dbReference type="SAM" id="MobiDB-lite"/>
    </source>
</evidence>
<organism evidence="4">
    <name type="scientific">Cladocopium goreaui</name>
    <dbReference type="NCBI Taxonomy" id="2562237"/>
    <lineage>
        <taxon>Eukaryota</taxon>
        <taxon>Sar</taxon>
        <taxon>Alveolata</taxon>
        <taxon>Dinophyceae</taxon>
        <taxon>Suessiales</taxon>
        <taxon>Symbiodiniaceae</taxon>
        <taxon>Cladocopium</taxon>
    </lineage>
</organism>
<dbReference type="EMBL" id="CAMXCT010000959">
    <property type="protein sequence ID" value="CAI3985136.1"/>
    <property type="molecule type" value="Genomic_DNA"/>
</dbReference>
<feature type="signal peptide" evidence="3">
    <location>
        <begin position="1"/>
        <end position="26"/>
    </location>
</feature>
<dbReference type="Proteomes" id="UP001152797">
    <property type="component" value="Unassembled WGS sequence"/>
</dbReference>
<dbReference type="EMBL" id="CAMXCT020000959">
    <property type="protein sequence ID" value="CAL1138511.1"/>
    <property type="molecule type" value="Genomic_DNA"/>
</dbReference>
<dbReference type="EMBL" id="CAMXCT030000959">
    <property type="protein sequence ID" value="CAL4772448.1"/>
    <property type="molecule type" value="Genomic_DNA"/>
</dbReference>
<comment type="caution">
    <text evidence="4">The sequence shown here is derived from an EMBL/GenBank/DDBJ whole genome shotgun (WGS) entry which is preliminary data.</text>
</comment>
<keyword evidence="3" id="KW-0732">Signal</keyword>